<comment type="pathway">
    <text evidence="7">Amino-acid degradation; L-alanine degradation via transaminase pathway; pyruvate from L-alanine: step 1/1.</text>
</comment>
<dbReference type="FunFam" id="3.40.640.10:FF:000012">
    <property type="entry name" value="alanine aminotransferase 2"/>
    <property type="match status" value="1"/>
</dbReference>
<comment type="pathway">
    <text evidence="8">Photosynthesis; C4 acid pathway.</text>
</comment>
<dbReference type="InterPro" id="IPR015424">
    <property type="entry name" value="PyrdxlP-dep_Trfase"/>
</dbReference>
<protein>
    <submittedName>
        <fullName evidence="12">Alanine aminotransferase isoform B</fullName>
    </submittedName>
</protein>
<dbReference type="InterPro" id="IPR045088">
    <property type="entry name" value="ALAT1/2-like"/>
</dbReference>
<dbReference type="Gene3D" id="3.40.640.10">
    <property type="entry name" value="Type I PLP-dependent aspartate aminotransferase-like (Major domain)"/>
    <property type="match status" value="1"/>
</dbReference>
<evidence type="ECO:0000313" key="13">
    <source>
        <dbReference type="Proteomes" id="UP000239899"/>
    </source>
</evidence>
<dbReference type="CDD" id="cd00609">
    <property type="entry name" value="AAT_like"/>
    <property type="match status" value="1"/>
</dbReference>
<dbReference type="GO" id="GO:0009853">
    <property type="term" value="P:photorespiration"/>
    <property type="evidence" value="ECO:0007669"/>
    <property type="project" value="TreeGrafter"/>
</dbReference>
<comment type="catalytic activity">
    <reaction evidence="1">
        <text>glyoxylate + L-alanine = glycine + pyruvate</text>
        <dbReference type="Rhea" id="RHEA:24248"/>
        <dbReference type="ChEBI" id="CHEBI:15361"/>
        <dbReference type="ChEBI" id="CHEBI:36655"/>
        <dbReference type="ChEBI" id="CHEBI:57305"/>
        <dbReference type="ChEBI" id="CHEBI:57972"/>
        <dbReference type="EC" id="2.6.1.44"/>
    </reaction>
</comment>
<dbReference type="PANTHER" id="PTHR11751">
    <property type="entry name" value="ALANINE AMINOTRANSFERASE"/>
    <property type="match status" value="1"/>
</dbReference>
<evidence type="ECO:0000256" key="7">
    <source>
        <dbReference type="ARBA" id="ARBA00025708"/>
    </source>
</evidence>
<evidence type="ECO:0000313" key="12">
    <source>
        <dbReference type="EMBL" id="PRW44403.1"/>
    </source>
</evidence>
<keyword evidence="6" id="KW-0663">Pyridoxal phosphate</keyword>
<organism evidence="12 13">
    <name type="scientific">Chlorella sorokiniana</name>
    <name type="common">Freshwater green alga</name>
    <dbReference type="NCBI Taxonomy" id="3076"/>
    <lineage>
        <taxon>Eukaryota</taxon>
        <taxon>Viridiplantae</taxon>
        <taxon>Chlorophyta</taxon>
        <taxon>core chlorophytes</taxon>
        <taxon>Trebouxiophyceae</taxon>
        <taxon>Chlorellales</taxon>
        <taxon>Chlorellaceae</taxon>
        <taxon>Chlorella clade</taxon>
        <taxon>Chlorella</taxon>
    </lineage>
</organism>
<dbReference type="UniPathway" id="UPA00528">
    <property type="reaction ID" value="UER00586"/>
</dbReference>
<evidence type="ECO:0000256" key="8">
    <source>
        <dbReference type="ARBA" id="ARBA00025709"/>
    </source>
</evidence>
<evidence type="ECO:0000256" key="6">
    <source>
        <dbReference type="ARBA" id="ARBA00022898"/>
    </source>
</evidence>
<dbReference type="FunFam" id="1.10.287.1970:FF:000001">
    <property type="entry name" value="Alanine aminotransferase 2"/>
    <property type="match status" value="1"/>
</dbReference>
<dbReference type="GO" id="GO:0030170">
    <property type="term" value="F:pyridoxal phosphate binding"/>
    <property type="evidence" value="ECO:0007669"/>
    <property type="project" value="InterPro"/>
</dbReference>
<dbReference type="GO" id="GO:0042853">
    <property type="term" value="P:L-alanine catabolic process"/>
    <property type="evidence" value="ECO:0007669"/>
    <property type="project" value="UniProtKB-UniPathway"/>
</dbReference>
<keyword evidence="4 12" id="KW-0032">Aminotransferase</keyword>
<name>A0A2P6TJZ5_CHLSO</name>
<accession>A0A2P6TJZ5</accession>
<dbReference type="UniPathway" id="UPA00322"/>
<dbReference type="Proteomes" id="UP000239899">
    <property type="component" value="Unassembled WGS sequence"/>
</dbReference>
<gene>
    <name evidence="12" type="ORF">C2E21_6845</name>
</gene>
<evidence type="ECO:0000256" key="1">
    <source>
        <dbReference type="ARBA" id="ARBA00001781"/>
    </source>
</evidence>
<dbReference type="AlphaFoldDB" id="A0A2P6TJZ5"/>
<keyword evidence="5" id="KW-0808">Transferase</keyword>
<comment type="cofactor">
    <cofactor evidence="2">
        <name>pyridoxal 5'-phosphate</name>
        <dbReference type="ChEBI" id="CHEBI:597326"/>
    </cofactor>
</comment>
<dbReference type="SUPFAM" id="SSF53383">
    <property type="entry name" value="PLP-dependent transferases"/>
    <property type="match status" value="1"/>
</dbReference>
<proteinExistence type="inferred from homology"/>
<evidence type="ECO:0000256" key="10">
    <source>
        <dbReference type="ARBA" id="ARBA00052537"/>
    </source>
</evidence>
<evidence type="ECO:0000259" key="11">
    <source>
        <dbReference type="Pfam" id="PF00155"/>
    </source>
</evidence>
<dbReference type="InterPro" id="IPR004839">
    <property type="entry name" value="Aminotransferase_I/II_large"/>
</dbReference>
<dbReference type="Pfam" id="PF00155">
    <property type="entry name" value="Aminotran_1_2"/>
    <property type="match status" value="1"/>
</dbReference>
<dbReference type="OrthoDB" id="1732682at2759"/>
<evidence type="ECO:0000256" key="4">
    <source>
        <dbReference type="ARBA" id="ARBA00022576"/>
    </source>
</evidence>
<dbReference type="Gene3D" id="3.90.1150.10">
    <property type="entry name" value="Aspartate Aminotransferase, domain 1"/>
    <property type="match status" value="1"/>
</dbReference>
<dbReference type="EMBL" id="LHPG02000013">
    <property type="protein sequence ID" value="PRW44403.1"/>
    <property type="molecule type" value="Genomic_DNA"/>
</dbReference>
<dbReference type="InterPro" id="IPR015421">
    <property type="entry name" value="PyrdxlP-dep_Trfase_major"/>
</dbReference>
<feature type="domain" description="Aminotransferase class I/classII large" evidence="11">
    <location>
        <begin position="145"/>
        <end position="533"/>
    </location>
</feature>
<comment type="catalytic activity">
    <reaction evidence="10">
        <text>glycine + 2-oxoglutarate = glyoxylate + L-glutamate</text>
        <dbReference type="Rhea" id="RHEA:14089"/>
        <dbReference type="ChEBI" id="CHEBI:16810"/>
        <dbReference type="ChEBI" id="CHEBI:29985"/>
        <dbReference type="ChEBI" id="CHEBI:36655"/>
        <dbReference type="ChEBI" id="CHEBI:57305"/>
        <dbReference type="EC" id="2.6.1.4"/>
    </reaction>
</comment>
<keyword evidence="13" id="KW-1185">Reference proteome</keyword>
<evidence type="ECO:0000256" key="2">
    <source>
        <dbReference type="ARBA" id="ARBA00001933"/>
    </source>
</evidence>
<dbReference type="GO" id="GO:0047958">
    <property type="term" value="F:glycine:2-oxoglutarate aminotransferase activity"/>
    <property type="evidence" value="ECO:0007669"/>
    <property type="project" value="UniProtKB-EC"/>
</dbReference>
<dbReference type="STRING" id="3076.A0A2P6TJZ5"/>
<dbReference type="GO" id="GO:0004021">
    <property type="term" value="F:L-alanine:2-oxoglutarate aminotransferase activity"/>
    <property type="evidence" value="ECO:0007669"/>
    <property type="project" value="UniProtKB-ARBA"/>
</dbReference>
<dbReference type="PANTHER" id="PTHR11751:SF373">
    <property type="entry name" value="GLUTAMATE--GLYOXYLATE AMINOTRANSFERASE 2"/>
    <property type="match status" value="1"/>
</dbReference>
<evidence type="ECO:0000256" key="3">
    <source>
        <dbReference type="ARBA" id="ARBA00011738"/>
    </source>
</evidence>
<evidence type="ECO:0000256" key="9">
    <source>
        <dbReference type="ARBA" id="ARBA00025785"/>
    </source>
</evidence>
<dbReference type="GO" id="GO:0008453">
    <property type="term" value="F:alanine-glyoxylate transaminase activity"/>
    <property type="evidence" value="ECO:0007669"/>
    <property type="project" value="UniProtKB-EC"/>
</dbReference>
<comment type="subunit">
    <text evidence="3">Homodimer.</text>
</comment>
<sequence>MCIRCVSKSTAVRLLSSWGAGSAPCALARAIGGAEAQAPRAAGVRLYSSMPQPAEQHGANVNEREGKVAHPTLLNADLLKAQYAVRGELYNKALELQKQGRELIFTNVGNPQQLGQQPIHFNRQVLSLMAAPFLLDNPAVASLFPKDAIERARKLHKTFGSVGAYTDSRGNPGVRQEVADFIQQRDGYPANPEHIFLTDGASVAVRLLLNALIRDSNDHILVPIPQYPLYSASIQLYGGTLLPYNLKEQTGWSMDFNEITRTVHEARNRGACVRGLVFINPGNPTGQCLTEDNLRDLVKFAHNEKVVLMADEVYQPNVYQDEKPFVSAKKVLGDLGAPYSDSVELASFHTVSKGVLGECGLRGGYVELTNFHPGTIDELYKAVSINLSPNTMGQAVSINLSPNTMGQVAMSLMVNPPQPGSESYQQWKKEHDEGLASLRRRAHAMTDGFNALDGVTCTFTEGAMYSFPRLHLPPKAIAAAKAAGKTPDTFYCLQLLEATGIVTVPGSGFGQEEGTFHLRTTILPPEEKIGEFVKLFQDFHKGFMAKYA</sequence>
<dbReference type="Gene3D" id="1.10.287.1970">
    <property type="match status" value="1"/>
</dbReference>
<comment type="caution">
    <text evidence="12">The sequence shown here is derived from an EMBL/GenBank/DDBJ whole genome shotgun (WGS) entry which is preliminary data.</text>
</comment>
<evidence type="ECO:0000256" key="5">
    <source>
        <dbReference type="ARBA" id="ARBA00022679"/>
    </source>
</evidence>
<dbReference type="FunFam" id="3.90.1150.10:FF:000010">
    <property type="entry name" value="Alanine aminotransferase 2"/>
    <property type="match status" value="1"/>
</dbReference>
<reference evidence="12 13" key="1">
    <citation type="journal article" date="2018" name="Plant J.">
        <title>Genome sequences of Chlorella sorokiniana UTEX 1602 and Micractinium conductrix SAG 241.80: implications to maltose excretion by a green alga.</title>
        <authorList>
            <person name="Arriola M.B."/>
            <person name="Velmurugan N."/>
            <person name="Zhang Y."/>
            <person name="Plunkett M.H."/>
            <person name="Hondzo H."/>
            <person name="Barney B.M."/>
        </authorList>
    </citation>
    <scope>NUCLEOTIDE SEQUENCE [LARGE SCALE GENOMIC DNA]</scope>
    <source>
        <strain evidence="13">UTEX 1602</strain>
    </source>
</reference>
<comment type="similarity">
    <text evidence="9">Belongs to the class-I pyridoxal-phosphate-dependent aminotransferase family. Alanine aminotransferase subfamily.</text>
</comment>
<dbReference type="InterPro" id="IPR015422">
    <property type="entry name" value="PyrdxlP-dep_Trfase_small"/>
</dbReference>